<evidence type="ECO:0000256" key="6">
    <source>
        <dbReference type="SAM" id="Phobius"/>
    </source>
</evidence>
<feature type="transmembrane region" description="Helical" evidence="6">
    <location>
        <begin position="96"/>
        <end position="127"/>
    </location>
</feature>
<feature type="transmembrane region" description="Helical" evidence="6">
    <location>
        <begin position="345"/>
        <end position="365"/>
    </location>
</feature>
<comment type="caution">
    <text evidence="8">The sequence shown here is derived from an EMBL/GenBank/DDBJ whole genome shotgun (WGS) entry which is preliminary data.</text>
</comment>
<dbReference type="RefSeq" id="WP_040411184.1">
    <property type="nucleotide sequence ID" value="NZ_JAWRJJ010000309.1"/>
</dbReference>
<dbReference type="Pfam" id="PF03600">
    <property type="entry name" value="CitMHS"/>
    <property type="match status" value="1"/>
</dbReference>
<feature type="transmembrane region" description="Helical" evidence="6">
    <location>
        <begin position="281"/>
        <end position="301"/>
    </location>
</feature>
<keyword evidence="4 6" id="KW-1133">Transmembrane helix</keyword>
<evidence type="ECO:0000256" key="5">
    <source>
        <dbReference type="ARBA" id="ARBA00023136"/>
    </source>
</evidence>
<feature type="transmembrane region" description="Helical" evidence="6">
    <location>
        <begin position="377"/>
        <end position="396"/>
    </location>
</feature>
<evidence type="ECO:0000313" key="8">
    <source>
        <dbReference type="EMBL" id="RGX27836.1"/>
    </source>
</evidence>
<dbReference type="AlphaFoldDB" id="A0A413FDC7"/>
<gene>
    <name evidence="8" type="ORF">DWV29_15980</name>
</gene>
<proteinExistence type="predicted"/>
<evidence type="ECO:0000256" key="1">
    <source>
        <dbReference type="ARBA" id="ARBA00004141"/>
    </source>
</evidence>
<comment type="subcellular location">
    <subcellularLocation>
        <location evidence="1">Membrane</location>
        <topology evidence="1">Multi-pass membrane protein</topology>
    </subcellularLocation>
</comment>
<reference evidence="8 9" key="1">
    <citation type="submission" date="2018-08" db="EMBL/GenBank/DDBJ databases">
        <title>A genome reference for cultivated species of the human gut microbiota.</title>
        <authorList>
            <person name="Zou Y."/>
            <person name="Xue W."/>
            <person name="Luo G."/>
        </authorList>
    </citation>
    <scope>NUCLEOTIDE SEQUENCE [LARGE SCALE GENOMIC DNA]</scope>
    <source>
        <strain evidence="8 9">AF04-15</strain>
    </source>
</reference>
<keyword evidence="5 6" id="KW-0472">Membrane</keyword>
<evidence type="ECO:0000313" key="9">
    <source>
        <dbReference type="Proteomes" id="UP000283880"/>
    </source>
</evidence>
<keyword evidence="3 6" id="KW-0812">Transmembrane</keyword>
<accession>A0A413FDC7</accession>
<feature type="transmembrane region" description="Helical" evidence="6">
    <location>
        <begin position="139"/>
        <end position="159"/>
    </location>
</feature>
<dbReference type="OrthoDB" id="5329450at2"/>
<organism evidence="8 9">
    <name type="scientific">Enterocloster asparagiformis</name>
    <dbReference type="NCBI Taxonomy" id="333367"/>
    <lineage>
        <taxon>Bacteria</taxon>
        <taxon>Bacillati</taxon>
        <taxon>Bacillota</taxon>
        <taxon>Clostridia</taxon>
        <taxon>Lachnospirales</taxon>
        <taxon>Lachnospiraceae</taxon>
        <taxon>Enterocloster</taxon>
    </lineage>
</organism>
<evidence type="ECO:0000259" key="7">
    <source>
        <dbReference type="Pfam" id="PF03600"/>
    </source>
</evidence>
<feature type="domain" description="Citrate transporter-like" evidence="7">
    <location>
        <begin position="30"/>
        <end position="375"/>
    </location>
</feature>
<feature type="transmembrane region" description="Helical" evidence="6">
    <location>
        <begin position="228"/>
        <end position="261"/>
    </location>
</feature>
<feature type="transmembrane region" description="Helical" evidence="6">
    <location>
        <begin position="313"/>
        <end position="333"/>
    </location>
</feature>
<name>A0A413FDC7_9FIRM</name>
<dbReference type="InterPro" id="IPR004680">
    <property type="entry name" value="Cit_transptr-like_dom"/>
</dbReference>
<dbReference type="GO" id="GO:0016020">
    <property type="term" value="C:membrane"/>
    <property type="evidence" value="ECO:0007669"/>
    <property type="project" value="UniProtKB-SubCell"/>
</dbReference>
<evidence type="ECO:0000256" key="3">
    <source>
        <dbReference type="ARBA" id="ARBA00022692"/>
    </source>
</evidence>
<feature type="transmembrane region" description="Helical" evidence="6">
    <location>
        <begin position="59"/>
        <end position="76"/>
    </location>
</feature>
<feature type="transmembrane region" description="Helical" evidence="6">
    <location>
        <begin position="179"/>
        <end position="198"/>
    </location>
</feature>
<dbReference type="GO" id="GO:0055085">
    <property type="term" value="P:transmembrane transport"/>
    <property type="evidence" value="ECO:0007669"/>
    <property type="project" value="InterPro"/>
</dbReference>
<feature type="transmembrane region" description="Helical" evidence="6">
    <location>
        <begin position="408"/>
        <end position="428"/>
    </location>
</feature>
<evidence type="ECO:0000256" key="4">
    <source>
        <dbReference type="ARBA" id="ARBA00022989"/>
    </source>
</evidence>
<dbReference type="Proteomes" id="UP000283880">
    <property type="component" value="Unassembled WGS sequence"/>
</dbReference>
<feature type="transmembrane region" description="Helical" evidence="6">
    <location>
        <begin position="28"/>
        <end position="47"/>
    </location>
</feature>
<dbReference type="EMBL" id="QSBM01000012">
    <property type="protein sequence ID" value="RGX27836.1"/>
    <property type="molecule type" value="Genomic_DNA"/>
</dbReference>
<evidence type="ECO:0000256" key="2">
    <source>
        <dbReference type="ARBA" id="ARBA00022448"/>
    </source>
</evidence>
<protein>
    <recommendedName>
        <fullName evidence="7">Citrate transporter-like domain-containing protein</fullName>
    </recommendedName>
</protein>
<keyword evidence="2" id="KW-0813">Transport</keyword>
<sequence>MYLAILGYLLLVLLIVLLLKSKATPMVLFILLPIGIALLAGFSPVTINEYAKAGVSTTTSNAILFCFSILFFNMMNDVGVFDPIINFIVKRFGKNVVGICVAAVLVAIVGHLDGSSSTTLLITIPFFAPIFKKMRINPCLLVLLCGVALGVMNLTPWAGAVARVSVVTGVESTYLWRRLMPMQGVGLIAGVAIAVIYGKREVRLGAGLKGDETLDLNTAEKKPLDWKYFVNLALTIGTIVILSIGSFTAYVVFMVATGLAAIINYPGQKVQTKVINKFAPAAFFITATMLASGVFVGILGQGEPSILTEMSEVLLNLLPAALAKHLHLIMGLLSAPLGLVFGGDAYLYGVLPLCIQVGSQYGISAESMGLAMVIGKNVAMIGSPVFASTYMAIGLADVELKDYLKFAFVPLWVTSIIMVFSGVLLGIIGL</sequence>